<gene>
    <name evidence="2" type="ORF">DERYTH_LOCUS5067</name>
</gene>
<dbReference type="EMBL" id="CAJVPY010002049">
    <property type="protein sequence ID" value="CAG8546691.1"/>
    <property type="molecule type" value="Genomic_DNA"/>
</dbReference>
<feature type="compositionally biased region" description="Basic residues" evidence="1">
    <location>
        <begin position="83"/>
        <end position="92"/>
    </location>
</feature>
<organism evidence="2 3">
    <name type="scientific">Dentiscutata erythropus</name>
    <dbReference type="NCBI Taxonomy" id="1348616"/>
    <lineage>
        <taxon>Eukaryota</taxon>
        <taxon>Fungi</taxon>
        <taxon>Fungi incertae sedis</taxon>
        <taxon>Mucoromycota</taxon>
        <taxon>Glomeromycotina</taxon>
        <taxon>Glomeromycetes</taxon>
        <taxon>Diversisporales</taxon>
        <taxon>Gigasporaceae</taxon>
        <taxon>Dentiscutata</taxon>
    </lineage>
</organism>
<dbReference type="AlphaFoldDB" id="A0A9N9FMH8"/>
<name>A0A9N9FMH8_9GLOM</name>
<feature type="compositionally biased region" description="Basic and acidic residues" evidence="1">
    <location>
        <begin position="93"/>
        <end position="103"/>
    </location>
</feature>
<feature type="region of interest" description="Disordered" evidence="1">
    <location>
        <begin position="77"/>
        <end position="103"/>
    </location>
</feature>
<reference evidence="2" key="1">
    <citation type="submission" date="2021-06" db="EMBL/GenBank/DDBJ databases">
        <authorList>
            <person name="Kallberg Y."/>
            <person name="Tangrot J."/>
            <person name="Rosling A."/>
        </authorList>
    </citation>
    <scope>NUCLEOTIDE SEQUENCE</scope>
    <source>
        <strain evidence="2">MA453B</strain>
    </source>
</reference>
<protein>
    <submittedName>
        <fullName evidence="2">607_t:CDS:1</fullName>
    </submittedName>
</protein>
<proteinExistence type="predicted"/>
<evidence type="ECO:0000313" key="2">
    <source>
        <dbReference type="EMBL" id="CAG8546691.1"/>
    </source>
</evidence>
<keyword evidence="3" id="KW-1185">Reference proteome</keyword>
<evidence type="ECO:0000256" key="1">
    <source>
        <dbReference type="SAM" id="MobiDB-lite"/>
    </source>
</evidence>
<dbReference type="Proteomes" id="UP000789405">
    <property type="component" value="Unassembled WGS sequence"/>
</dbReference>
<evidence type="ECO:0000313" key="3">
    <source>
        <dbReference type="Proteomes" id="UP000789405"/>
    </source>
</evidence>
<sequence>MSIDINRELQAYRLTERELFRIVSLIPKLLNLALFLLDLEEILNARDAVRTQHPNAFFVPPSYQALVPGGQFEPVGEGPLNRTVRRNGVRSHRSWERLSGHNS</sequence>
<accession>A0A9N9FMH8</accession>
<comment type="caution">
    <text evidence="2">The sequence shown here is derived from an EMBL/GenBank/DDBJ whole genome shotgun (WGS) entry which is preliminary data.</text>
</comment>